<dbReference type="EMBL" id="CABVHW010000007">
    <property type="protein sequence ID" value="VVO01546.1"/>
    <property type="molecule type" value="Genomic_DNA"/>
</dbReference>
<dbReference type="Proteomes" id="UP000381093">
    <property type="component" value="Unassembled WGS sequence"/>
</dbReference>
<dbReference type="AlphaFoldDB" id="A0A5E7CB14"/>
<sequence length="69" mass="7182">MALDILHVISPLYWGNVISSVAPVRISTVALQSSLESSVPSVPSKAVRNVLGSLPSNTVLTCAAPLPTR</sequence>
<evidence type="ECO:0000313" key="2">
    <source>
        <dbReference type="Proteomes" id="UP000381093"/>
    </source>
</evidence>
<organism evidence="1 2">
    <name type="scientific">Pseudomonas fluorescens</name>
    <dbReference type="NCBI Taxonomy" id="294"/>
    <lineage>
        <taxon>Bacteria</taxon>
        <taxon>Pseudomonadati</taxon>
        <taxon>Pseudomonadota</taxon>
        <taxon>Gammaproteobacteria</taxon>
        <taxon>Pseudomonadales</taxon>
        <taxon>Pseudomonadaceae</taxon>
        <taxon>Pseudomonas</taxon>
    </lineage>
</organism>
<accession>A0A5E7CB14</accession>
<protein>
    <submittedName>
        <fullName evidence="1">Uncharacterized protein</fullName>
    </submittedName>
</protein>
<name>A0A5E7CB14_PSEFL</name>
<gene>
    <name evidence="1" type="ORF">PS710_02709</name>
</gene>
<evidence type="ECO:0000313" key="1">
    <source>
        <dbReference type="EMBL" id="VVO01546.1"/>
    </source>
</evidence>
<reference evidence="1 2" key="1">
    <citation type="submission" date="2019-09" db="EMBL/GenBank/DDBJ databases">
        <authorList>
            <person name="Chandra G."/>
            <person name="Truman W A."/>
        </authorList>
    </citation>
    <scope>NUCLEOTIDE SEQUENCE [LARGE SCALE GENOMIC DNA]</scope>
    <source>
        <strain evidence="1">PS710</strain>
    </source>
</reference>
<proteinExistence type="predicted"/>